<proteinExistence type="predicted"/>
<feature type="compositionally biased region" description="Basic and acidic residues" evidence="1">
    <location>
        <begin position="373"/>
        <end position="382"/>
    </location>
</feature>
<evidence type="ECO:0000313" key="2">
    <source>
        <dbReference type="EMBL" id="KAF2640703.1"/>
    </source>
</evidence>
<dbReference type="EMBL" id="MU006784">
    <property type="protein sequence ID" value="KAF2640703.1"/>
    <property type="molecule type" value="Genomic_DNA"/>
</dbReference>
<dbReference type="OrthoDB" id="10634517at2759"/>
<protein>
    <submittedName>
        <fullName evidence="2">Uncharacterized protein</fullName>
    </submittedName>
</protein>
<dbReference type="Proteomes" id="UP000799753">
    <property type="component" value="Unassembled WGS sequence"/>
</dbReference>
<sequence>MSPGAQQTAAPLISTLVLRKYLPVALQMEEDYQRKREMEHKPARDEWVWQGMQAQQQQQQQQMPWGTQQDMLMSQQMTNPQSQAMGLWDRQLYGSVEHGSGGVYNREYPSYYAPLQHNRLSSSPAWADTSLSMDSGVAYLFNVGYNNGFVDPLSQHLLSSSPEDYSSSAQDNTLPPRQQFYPQQSVQDRSYHSFEQHLVQPYGFSYNQTVAPTQYLYPAISNEAAPQSGDQTFTHPHVGQVMNVPNGYVQHHQPPNGTLPHNMSVVANGATHVANDLAPRRLRRVAKAKAPTASQPSSQVVKVEADGQRNPFVKPHIPPEGQIIYGQSSQRSLQHVPAKEKNARVIDWLKTRPLSDIQIRTRKRESSSPSPCERTKRIKEEASSPTTV</sequence>
<gene>
    <name evidence="2" type="ORF">P280DRAFT_518059</name>
</gene>
<name>A0A6A6S1Z9_9PLEO</name>
<feature type="region of interest" description="Disordered" evidence="1">
    <location>
        <begin position="359"/>
        <end position="388"/>
    </location>
</feature>
<evidence type="ECO:0000256" key="1">
    <source>
        <dbReference type="SAM" id="MobiDB-lite"/>
    </source>
</evidence>
<reference evidence="2" key="1">
    <citation type="journal article" date="2020" name="Stud. Mycol.">
        <title>101 Dothideomycetes genomes: a test case for predicting lifestyles and emergence of pathogens.</title>
        <authorList>
            <person name="Haridas S."/>
            <person name="Albert R."/>
            <person name="Binder M."/>
            <person name="Bloem J."/>
            <person name="Labutti K."/>
            <person name="Salamov A."/>
            <person name="Andreopoulos B."/>
            <person name="Baker S."/>
            <person name="Barry K."/>
            <person name="Bills G."/>
            <person name="Bluhm B."/>
            <person name="Cannon C."/>
            <person name="Castanera R."/>
            <person name="Culley D."/>
            <person name="Daum C."/>
            <person name="Ezra D."/>
            <person name="Gonzalez J."/>
            <person name="Henrissat B."/>
            <person name="Kuo A."/>
            <person name="Liang C."/>
            <person name="Lipzen A."/>
            <person name="Lutzoni F."/>
            <person name="Magnuson J."/>
            <person name="Mondo S."/>
            <person name="Nolan M."/>
            <person name="Ohm R."/>
            <person name="Pangilinan J."/>
            <person name="Park H.-J."/>
            <person name="Ramirez L."/>
            <person name="Alfaro M."/>
            <person name="Sun H."/>
            <person name="Tritt A."/>
            <person name="Yoshinaga Y."/>
            <person name="Zwiers L.-H."/>
            <person name="Turgeon B."/>
            <person name="Goodwin S."/>
            <person name="Spatafora J."/>
            <person name="Crous P."/>
            <person name="Grigoriev I."/>
        </authorList>
    </citation>
    <scope>NUCLEOTIDE SEQUENCE</scope>
    <source>
        <strain evidence="2">CBS 473.64</strain>
    </source>
</reference>
<dbReference type="AlphaFoldDB" id="A0A6A6S1Z9"/>
<keyword evidence="3" id="KW-1185">Reference proteome</keyword>
<evidence type="ECO:0000313" key="3">
    <source>
        <dbReference type="Proteomes" id="UP000799753"/>
    </source>
</evidence>
<accession>A0A6A6S1Z9</accession>
<organism evidence="2 3">
    <name type="scientific">Massarina eburnea CBS 473.64</name>
    <dbReference type="NCBI Taxonomy" id="1395130"/>
    <lineage>
        <taxon>Eukaryota</taxon>
        <taxon>Fungi</taxon>
        <taxon>Dikarya</taxon>
        <taxon>Ascomycota</taxon>
        <taxon>Pezizomycotina</taxon>
        <taxon>Dothideomycetes</taxon>
        <taxon>Pleosporomycetidae</taxon>
        <taxon>Pleosporales</taxon>
        <taxon>Massarineae</taxon>
        <taxon>Massarinaceae</taxon>
        <taxon>Massarina</taxon>
    </lineage>
</organism>